<feature type="chain" id="PRO_5029680617" evidence="1">
    <location>
        <begin position="20"/>
        <end position="87"/>
    </location>
</feature>
<protein>
    <submittedName>
        <fullName evidence="2">Uncharacterized protein</fullName>
    </submittedName>
</protein>
<dbReference type="AlphaFoldDB" id="A0A7J6X072"/>
<organism evidence="2 3">
    <name type="scientific">Thalictrum thalictroides</name>
    <name type="common">Rue-anemone</name>
    <name type="synonym">Anemone thalictroides</name>
    <dbReference type="NCBI Taxonomy" id="46969"/>
    <lineage>
        <taxon>Eukaryota</taxon>
        <taxon>Viridiplantae</taxon>
        <taxon>Streptophyta</taxon>
        <taxon>Embryophyta</taxon>
        <taxon>Tracheophyta</taxon>
        <taxon>Spermatophyta</taxon>
        <taxon>Magnoliopsida</taxon>
        <taxon>Ranunculales</taxon>
        <taxon>Ranunculaceae</taxon>
        <taxon>Thalictroideae</taxon>
        <taxon>Thalictrum</taxon>
    </lineage>
</organism>
<accession>A0A7J6X072</accession>
<keyword evidence="3" id="KW-1185">Reference proteome</keyword>
<reference evidence="2 3" key="1">
    <citation type="submission" date="2020-06" db="EMBL/GenBank/DDBJ databases">
        <title>Transcriptomic and genomic resources for Thalictrum thalictroides and T. hernandezii: Facilitating candidate gene discovery in an emerging model plant lineage.</title>
        <authorList>
            <person name="Arias T."/>
            <person name="Riano-Pachon D.M."/>
            <person name="Di Stilio V.S."/>
        </authorList>
    </citation>
    <scope>NUCLEOTIDE SEQUENCE [LARGE SCALE GENOMIC DNA]</scope>
    <source>
        <strain evidence="3">cv. WT478/WT964</strain>
        <tissue evidence="2">Leaves</tissue>
    </source>
</reference>
<sequence length="87" mass="9781">MSQLNFRLHLLLLLLKANNKNPKTSLQQIGAKISTSITILFALERKLAESFDCNLLILNSLLQLSPQYIFPGKESHITKGSCQLVAW</sequence>
<keyword evidence="1" id="KW-0732">Signal</keyword>
<evidence type="ECO:0000256" key="1">
    <source>
        <dbReference type="SAM" id="SignalP"/>
    </source>
</evidence>
<gene>
    <name evidence="2" type="ORF">FRX31_008280</name>
</gene>
<dbReference type="EMBL" id="JABWDY010008550">
    <property type="protein sequence ID" value="KAF5202130.1"/>
    <property type="molecule type" value="Genomic_DNA"/>
</dbReference>
<proteinExistence type="predicted"/>
<evidence type="ECO:0000313" key="2">
    <source>
        <dbReference type="EMBL" id="KAF5202130.1"/>
    </source>
</evidence>
<name>A0A7J6X072_THATH</name>
<feature type="signal peptide" evidence="1">
    <location>
        <begin position="1"/>
        <end position="19"/>
    </location>
</feature>
<dbReference type="Proteomes" id="UP000554482">
    <property type="component" value="Unassembled WGS sequence"/>
</dbReference>
<comment type="caution">
    <text evidence="2">The sequence shown here is derived from an EMBL/GenBank/DDBJ whole genome shotgun (WGS) entry which is preliminary data.</text>
</comment>
<evidence type="ECO:0000313" key="3">
    <source>
        <dbReference type="Proteomes" id="UP000554482"/>
    </source>
</evidence>